<reference evidence="2" key="1">
    <citation type="journal article" date="2021" name="Nat. Commun.">
        <title>Genetic determinants of endophytism in the Arabidopsis root mycobiome.</title>
        <authorList>
            <person name="Mesny F."/>
            <person name="Miyauchi S."/>
            <person name="Thiergart T."/>
            <person name="Pickel B."/>
            <person name="Atanasova L."/>
            <person name="Karlsson M."/>
            <person name="Huettel B."/>
            <person name="Barry K.W."/>
            <person name="Haridas S."/>
            <person name="Chen C."/>
            <person name="Bauer D."/>
            <person name="Andreopoulos W."/>
            <person name="Pangilinan J."/>
            <person name="LaButti K."/>
            <person name="Riley R."/>
            <person name="Lipzen A."/>
            <person name="Clum A."/>
            <person name="Drula E."/>
            <person name="Henrissat B."/>
            <person name="Kohler A."/>
            <person name="Grigoriev I.V."/>
            <person name="Martin F.M."/>
            <person name="Hacquard S."/>
        </authorList>
    </citation>
    <scope>NUCLEOTIDE SEQUENCE</scope>
    <source>
        <strain evidence="2">MPI-CAGE-AT-0147</strain>
    </source>
</reference>
<evidence type="ECO:0000313" key="2">
    <source>
        <dbReference type="EMBL" id="KAH7170977.1"/>
    </source>
</evidence>
<dbReference type="EMBL" id="JAGMUV010000002">
    <property type="protein sequence ID" value="KAH7170977.1"/>
    <property type="molecule type" value="Genomic_DNA"/>
</dbReference>
<dbReference type="OrthoDB" id="5101502at2759"/>
<dbReference type="Proteomes" id="UP000738349">
    <property type="component" value="Unassembled WGS sequence"/>
</dbReference>
<evidence type="ECO:0000313" key="3">
    <source>
        <dbReference type="Proteomes" id="UP000738349"/>
    </source>
</evidence>
<feature type="chain" id="PRO_5040251263" evidence="1">
    <location>
        <begin position="19"/>
        <end position="200"/>
    </location>
</feature>
<sequence length="200" mass="20300">MRFSFGLVAITAAAVANALVLASQLTAGFSNITAITQGLIGPASKISSHNMGLFLKGRGPVTDVVAGLSKVVQLSTKLVSDPSSSASTDTDSGVSPSEILGSAVHLTAITTELLNTLSKKGKLFSRSPIVSVPVNDVLVSTKNAVSNLLTITLNSLTSGPAATDGTLANATPSLATTQAAFDSLNDAFRSAITATRVTRK</sequence>
<name>A0A9P9FQM0_9HYPO</name>
<keyword evidence="1" id="KW-0732">Signal</keyword>
<keyword evidence="3" id="KW-1185">Reference proteome</keyword>
<evidence type="ECO:0000256" key="1">
    <source>
        <dbReference type="SAM" id="SignalP"/>
    </source>
</evidence>
<comment type="caution">
    <text evidence="2">The sequence shown here is derived from an EMBL/GenBank/DDBJ whole genome shotgun (WGS) entry which is preliminary data.</text>
</comment>
<accession>A0A9P9FQM0</accession>
<protein>
    <submittedName>
        <fullName evidence="2">Uncharacterized protein</fullName>
    </submittedName>
</protein>
<gene>
    <name evidence="2" type="ORF">EDB81DRAFT_851688</name>
</gene>
<feature type="signal peptide" evidence="1">
    <location>
        <begin position="1"/>
        <end position="18"/>
    </location>
</feature>
<proteinExistence type="predicted"/>
<organism evidence="2 3">
    <name type="scientific">Dactylonectria macrodidyma</name>
    <dbReference type="NCBI Taxonomy" id="307937"/>
    <lineage>
        <taxon>Eukaryota</taxon>
        <taxon>Fungi</taxon>
        <taxon>Dikarya</taxon>
        <taxon>Ascomycota</taxon>
        <taxon>Pezizomycotina</taxon>
        <taxon>Sordariomycetes</taxon>
        <taxon>Hypocreomycetidae</taxon>
        <taxon>Hypocreales</taxon>
        <taxon>Nectriaceae</taxon>
        <taxon>Dactylonectria</taxon>
    </lineage>
</organism>
<dbReference type="AlphaFoldDB" id="A0A9P9FQM0"/>